<sequence length="329" mass="36756">MSAPEARRLPLQVQHIRGTPSQTETPQTPSHPLTPSSSVKFPKPSWRNQTELTETQHQRNRYQHPIHDVTYRHQHSTAVSTTLSEVRKQLAVAKHNHHHVAGSFKYTWRDKQREFQQYLLKPASFPHHRSRNRNKTRTAAIAASVISVFLLAGLLFLVLSLKKRRRRILHDKLPEPYTKDREGGTPSSPNGMVRPNLLPTVQKPSAGSSSASQSMPVEPQSAAPLTDIRDRADDADRHHPRSTRIPGPDILAAEEKSRDTPSAGTSSESNFTPVDQQPESAVVSGSMTDDDTPREETLALRLRVQRMEAQLQAILNMSMAEGAPPSYTG</sequence>
<proteinExistence type="predicted"/>
<keyword evidence="4" id="KW-1185">Reference proteome</keyword>
<reference evidence="3" key="1">
    <citation type="submission" date="2023-03" db="EMBL/GenBank/DDBJ databases">
        <title>Massive genome expansion in bonnet fungi (Mycena s.s.) driven by repeated elements and novel gene families across ecological guilds.</title>
        <authorList>
            <consortium name="Lawrence Berkeley National Laboratory"/>
            <person name="Harder C.B."/>
            <person name="Miyauchi S."/>
            <person name="Viragh M."/>
            <person name="Kuo A."/>
            <person name="Thoen E."/>
            <person name="Andreopoulos B."/>
            <person name="Lu D."/>
            <person name="Skrede I."/>
            <person name="Drula E."/>
            <person name="Henrissat B."/>
            <person name="Morin E."/>
            <person name="Kohler A."/>
            <person name="Barry K."/>
            <person name="LaButti K."/>
            <person name="Morin E."/>
            <person name="Salamov A."/>
            <person name="Lipzen A."/>
            <person name="Mereny Z."/>
            <person name="Hegedus B."/>
            <person name="Baldrian P."/>
            <person name="Stursova M."/>
            <person name="Weitz H."/>
            <person name="Taylor A."/>
            <person name="Grigoriev I.V."/>
            <person name="Nagy L.G."/>
            <person name="Martin F."/>
            <person name="Kauserud H."/>
        </authorList>
    </citation>
    <scope>NUCLEOTIDE SEQUENCE</scope>
    <source>
        <strain evidence="3">CBHHK002</strain>
    </source>
</reference>
<evidence type="ECO:0000313" key="3">
    <source>
        <dbReference type="EMBL" id="KAJ7304663.1"/>
    </source>
</evidence>
<keyword evidence="2" id="KW-1133">Transmembrane helix</keyword>
<dbReference type="AlphaFoldDB" id="A0AAD7E988"/>
<feature type="compositionally biased region" description="Low complexity" evidence="1">
    <location>
        <begin position="19"/>
        <end position="31"/>
    </location>
</feature>
<feature type="compositionally biased region" description="Low complexity" evidence="1">
    <location>
        <begin position="205"/>
        <end position="214"/>
    </location>
</feature>
<comment type="caution">
    <text evidence="3">The sequence shown here is derived from an EMBL/GenBank/DDBJ whole genome shotgun (WGS) entry which is preliminary data.</text>
</comment>
<feature type="compositionally biased region" description="Basic and acidic residues" evidence="1">
    <location>
        <begin position="227"/>
        <end position="237"/>
    </location>
</feature>
<feature type="compositionally biased region" description="Polar residues" evidence="1">
    <location>
        <begin position="260"/>
        <end position="287"/>
    </location>
</feature>
<evidence type="ECO:0000256" key="2">
    <source>
        <dbReference type="SAM" id="Phobius"/>
    </source>
</evidence>
<feature type="compositionally biased region" description="Basic and acidic residues" evidence="1">
    <location>
        <begin position="172"/>
        <end position="183"/>
    </location>
</feature>
<keyword evidence="2" id="KW-0812">Transmembrane</keyword>
<feature type="transmembrane region" description="Helical" evidence="2">
    <location>
        <begin position="139"/>
        <end position="159"/>
    </location>
</feature>
<feature type="region of interest" description="Disordered" evidence="1">
    <location>
        <begin position="172"/>
        <end position="295"/>
    </location>
</feature>
<keyword evidence="2" id="KW-0472">Membrane</keyword>
<protein>
    <recommendedName>
        <fullName evidence="5">Transmembrane protein</fullName>
    </recommendedName>
</protein>
<evidence type="ECO:0008006" key="5">
    <source>
        <dbReference type="Google" id="ProtNLM"/>
    </source>
</evidence>
<dbReference type="EMBL" id="JARIHO010000100">
    <property type="protein sequence ID" value="KAJ7304663.1"/>
    <property type="molecule type" value="Genomic_DNA"/>
</dbReference>
<accession>A0AAD7E988</accession>
<evidence type="ECO:0000313" key="4">
    <source>
        <dbReference type="Proteomes" id="UP001218218"/>
    </source>
</evidence>
<organism evidence="3 4">
    <name type="scientific">Mycena albidolilacea</name>
    <dbReference type="NCBI Taxonomy" id="1033008"/>
    <lineage>
        <taxon>Eukaryota</taxon>
        <taxon>Fungi</taxon>
        <taxon>Dikarya</taxon>
        <taxon>Basidiomycota</taxon>
        <taxon>Agaricomycotina</taxon>
        <taxon>Agaricomycetes</taxon>
        <taxon>Agaricomycetidae</taxon>
        <taxon>Agaricales</taxon>
        <taxon>Marasmiineae</taxon>
        <taxon>Mycenaceae</taxon>
        <taxon>Mycena</taxon>
    </lineage>
</organism>
<name>A0AAD7E988_9AGAR</name>
<feature type="region of interest" description="Disordered" evidence="1">
    <location>
        <begin position="1"/>
        <end position="59"/>
    </location>
</feature>
<evidence type="ECO:0000256" key="1">
    <source>
        <dbReference type="SAM" id="MobiDB-lite"/>
    </source>
</evidence>
<feature type="compositionally biased region" description="Polar residues" evidence="1">
    <location>
        <begin position="46"/>
        <end position="55"/>
    </location>
</feature>
<dbReference type="Proteomes" id="UP001218218">
    <property type="component" value="Unassembled WGS sequence"/>
</dbReference>
<gene>
    <name evidence="3" type="ORF">DFH08DRAFT_825420</name>
</gene>